<reference evidence="2" key="2">
    <citation type="submission" date="2015-03" db="UniProtKB">
        <authorList>
            <consortium name="EnsemblPlants"/>
        </authorList>
    </citation>
    <scope>IDENTIFICATION</scope>
</reference>
<evidence type="ECO:0000313" key="2">
    <source>
        <dbReference type="EnsemblPlants" id="Bo7g063890.1"/>
    </source>
</evidence>
<keyword evidence="1" id="KW-0472">Membrane</keyword>
<evidence type="ECO:0000256" key="1">
    <source>
        <dbReference type="SAM" id="Phobius"/>
    </source>
</evidence>
<keyword evidence="1" id="KW-0812">Transmembrane</keyword>
<dbReference type="AlphaFoldDB" id="A0A0D3D872"/>
<name>A0A0D3D872_BRAOL</name>
<evidence type="ECO:0000313" key="3">
    <source>
        <dbReference type="Proteomes" id="UP000032141"/>
    </source>
</evidence>
<feature type="transmembrane region" description="Helical" evidence="1">
    <location>
        <begin position="6"/>
        <end position="32"/>
    </location>
</feature>
<organism evidence="2 3">
    <name type="scientific">Brassica oleracea var. oleracea</name>
    <dbReference type="NCBI Taxonomy" id="109376"/>
    <lineage>
        <taxon>Eukaryota</taxon>
        <taxon>Viridiplantae</taxon>
        <taxon>Streptophyta</taxon>
        <taxon>Embryophyta</taxon>
        <taxon>Tracheophyta</taxon>
        <taxon>Spermatophyta</taxon>
        <taxon>Magnoliopsida</taxon>
        <taxon>eudicotyledons</taxon>
        <taxon>Gunneridae</taxon>
        <taxon>Pentapetalae</taxon>
        <taxon>rosids</taxon>
        <taxon>malvids</taxon>
        <taxon>Brassicales</taxon>
        <taxon>Brassicaceae</taxon>
        <taxon>Brassiceae</taxon>
        <taxon>Brassica</taxon>
    </lineage>
</organism>
<protein>
    <submittedName>
        <fullName evidence="2">Uncharacterized protein</fullName>
    </submittedName>
</protein>
<dbReference type="Proteomes" id="UP000032141">
    <property type="component" value="Chromosome C7"/>
</dbReference>
<dbReference type="HOGENOM" id="CLU_2834691_0_0_1"/>
<dbReference type="Gramene" id="Bo7g063890.1">
    <property type="protein sequence ID" value="Bo7g063890.1"/>
    <property type="gene ID" value="Bo7g063890"/>
</dbReference>
<reference evidence="2 3" key="1">
    <citation type="journal article" date="2014" name="Genome Biol.">
        <title>Transcriptome and methylome profiling reveals relics of genome dominance in the mesopolyploid Brassica oleracea.</title>
        <authorList>
            <person name="Parkin I.A."/>
            <person name="Koh C."/>
            <person name="Tang H."/>
            <person name="Robinson S.J."/>
            <person name="Kagale S."/>
            <person name="Clarke W.E."/>
            <person name="Town C.D."/>
            <person name="Nixon J."/>
            <person name="Krishnakumar V."/>
            <person name="Bidwell S.L."/>
            <person name="Denoeud F."/>
            <person name="Belcram H."/>
            <person name="Links M.G."/>
            <person name="Just J."/>
            <person name="Clarke C."/>
            <person name="Bender T."/>
            <person name="Huebert T."/>
            <person name="Mason A.S."/>
            <person name="Pires J.C."/>
            <person name="Barker G."/>
            <person name="Moore J."/>
            <person name="Walley P.G."/>
            <person name="Manoli S."/>
            <person name="Batley J."/>
            <person name="Edwards D."/>
            <person name="Nelson M.N."/>
            <person name="Wang X."/>
            <person name="Paterson A.H."/>
            <person name="King G."/>
            <person name="Bancroft I."/>
            <person name="Chalhoub B."/>
            <person name="Sharpe A.G."/>
        </authorList>
    </citation>
    <scope>NUCLEOTIDE SEQUENCE</scope>
    <source>
        <strain evidence="2 3">cv. TO1000</strain>
    </source>
</reference>
<sequence>MYLSDLGVRLLHCLFLLSLVLIMILTSMCIILSPPIRIRMGIVSSVINHFNHSPWNLCILLISSSL</sequence>
<dbReference type="EnsemblPlants" id="Bo7g063890.1">
    <property type="protein sequence ID" value="Bo7g063890.1"/>
    <property type="gene ID" value="Bo7g063890"/>
</dbReference>
<keyword evidence="1" id="KW-1133">Transmembrane helix</keyword>
<keyword evidence="3" id="KW-1185">Reference proteome</keyword>
<accession>A0A0D3D872</accession>
<proteinExistence type="predicted"/>